<keyword evidence="1" id="KW-0805">Transcription regulation</keyword>
<dbReference type="Pfam" id="PF08220">
    <property type="entry name" value="HTH_DeoR"/>
    <property type="match status" value="1"/>
</dbReference>
<keyword evidence="2" id="KW-0238">DNA-binding</keyword>
<evidence type="ECO:0000256" key="1">
    <source>
        <dbReference type="ARBA" id="ARBA00023015"/>
    </source>
</evidence>
<dbReference type="SMART" id="SM01134">
    <property type="entry name" value="DeoRC"/>
    <property type="match status" value="1"/>
</dbReference>
<dbReference type="SMART" id="SM00420">
    <property type="entry name" value="HTH_DEOR"/>
    <property type="match status" value="1"/>
</dbReference>
<dbReference type="EMBL" id="RCHT01000003">
    <property type="protein sequence ID" value="RLL13529.1"/>
    <property type="molecule type" value="Genomic_DNA"/>
</dbReference>
<dbReference type="PROSITE" id="PS00894">
    <property type="entry name" value="HTH_DEOR_1"/>
    <property type="match status" value="1"/>
</dbReference>
<dbReference type="SUPFAM" id="SSF46785">
    <property type="entry name" value="Winged helix' DNA-binding domain"/>
    <property type="match status" value="1"/>
</dbReference>
<evidence type="ECO:0000256" key="2">
    <source>
        <dbReference type="ARBA" id="ARBA00023125"/>
    </source>
</evidence>
<dbReference type="InterPro" id="IPR018356">
    <property type="entry name" value="Tscrpt_reg_HTH_DeoR_CS"/>
</dbReference>
<organism evidence="5 6">
    <name type="scientific">Anaerotruncus massiliensis</name>
    <name type="common">ex Liu et al. 2021</name>
    <dbReference type="NCBI Taxonomy" id="2321404"/>
    <lineage>
        <taxon>Bacteria</taxon>
        <taxon>Bacillati</taxon>
        <taxon>Bacillota</taxon>
        <taxon>Clostridia</taxon>
        <taxon>Eubacteriales</taxon>
        <taxon>Oscillospiraceae</taxon>
        <taxon>Anaerotruncus</taxon>
    </lineage>
</organism>
<evidence type="ECO:0000256" key="3">
    <source>
        <dbReference type="ARBA" id="ARBA00023163"/>
    </source>
</evidence>
<dbReference type="Proteomes" id="UP000276301">
    <property type="component" value="Unassembled WGS sequence"/>
</dbReference>
<dbReference type="GO" id="GO:0003677">
    <property type="term" value="F:DNA binding"/>
    <property type="evidence" value="ECO:0007669"/>
    <property type="project" value="UniProtKB-KW"/>
</dbReference>
<accession>A0A498CX24</accession>
<dbReference type="InterPro" id="IPR050313">
    <property type="entry name" value="Carb_Metab_HTH_regulators"/>
</dbReference>
<protein>
    <submittedName>
        <fullName evidence="5">DeoR/GlpR transcriptional regulator</fullName>
    </submittedName>
</protein>
<dbReference type="GO" id="GO:0003700">
    <property type="term" value="F:DNA-binding transcription factor activity"/>
    <property type="evidence" value="ECO:0007669"/>
    <property type="project" value="InterPro"/>
</dbReference>
<dbReference type="PROSITE" id="PS51000">
    <property type="entry name" value="HTH_DEOR_2"/>
    <property type="match status" value="1"/>
</dbReference>
<evidence type="ECO:0000313" key="5">
    <source>
        <dbReference type="EMBL" id="RLL13529.1"/>
    </source>
</evidence>
<evidence type="ECO:0000313" key="6">
    <source>
        <dbReference type="Proteomes" id="UP000276301"/>
    </source>
</evidence>
<dbReference type="SUPFAM" id="SSF100950">
    <property type="entry name" value="NagB/RpiA/CoA transferase-like"/>
    <property type="match status" value="1"/>
</dbReference>
<dbReference type="Pfam" id="PF00455">
    <property type="entry name" value="DeoRC"/>
    <property type="match status" value="1"/>
</dbReference>
<reference evidence="5 6" key="1">
    <citation type="submission" date="2018-10" db="EMBL/GenBank/DDBJ databases">
        <title>Anaerotruncus faecis sp. nov., isolated from human feces.</title>
        <authorList>
            <person name="Wang Y.-J."/>
        </authorList>
    </citation>
    <scope>NUCLEOTIDE SEQUENCE [LARGE SCALE GENOMIC DNA]</scope>
    <source>
        <strain evidence="5 6">22A2-44</strain>
    </source>
</reference>
<keyword evidence="6" id="KW-1185">Reference proteome</keyword>
<dbReference type="InterPro" id="IPR036388">
    <property type="entry name" value="WH-like_DNA-bd_sf"/>
</dbReference>
<dbReference type="InterPro" id="IPR037171">
    <property type="entry name" value="NagB/RpiA_transferase-like"/>
</dbReference>
<dbReference type="AlphaFoldDB" id="A0A498CX24"/>
<sequence>MYPNFTPTKLELRDYAFSKKGIRQNKILFLLMQKKSMSNQELCRELGCSEATIRNDLRELDQMKLIQRTFGGASALDDTYGGVTISDHLNYATKEKFAIARYVAENVIKPHQSIILDGGSTCLTLARELSHYKEELSVVTNSLLNADTLAQNPHINLTLPGGVYNMTSDTFDSAGTLAYYQNVYADCYCMSANGLAANGVTLTMTADANRAVIKQRIIQQASSVILLCDHHKINKTCFHKVCDVSQLTLIVTDDNCTDEERASFEKLETPVVFAPVGKP</sequence>
<dbReference type="InterPro" id="IPR001034">
    <property type="entry name" value="DeoR_HTH"/>
</dbReference>
<evidence type="ECO:0000259" key="4">
    <source>
        <dbReference type="PROSITE" id="PS51000"/>
    </source>
</evidence>
<gene>
    <name evidence="5" type="ORF">D4A47_03395</name>
</gene>
<dbReference type="PANTHER" id="PTHR30363">
    <property type="entry name" value="HTH-TYPE TRANSCRIPTIONAL REGULATOR SRLR-RELATED"/>
    <property type="match status" value="1"/>
</dbReference>
<dbReference type="PANTHER" id="PTHR30363:SF51">
    <property type="entry name" value="HTH-TYPE TRANSCRIPTIONAL REPRESSOR GLCR"/>
    <property type="match status" value="1"/>
</dbReference>
<dbReference type="Gene3D" id="1.10.10.10">
    <property type="entry name" value="Winged helix-like DNA-binding domain superfamily/Winged helix DNA-binding domain"/>
    <property type="match status" value="1"/>
</dbReference>
<dbReference type="Gene3D" id="3.40.50.1360">
    <property type="match status" value="1"/>
</dbReference>
<comment type="caution">
    <text evidence="5">The sequence shown here is derived from an EMBL/GenBank/DDBJ whole genome shotgun (WGS) entry which is preliminary data.</text>
</comment>
<feature type="domain" description="HTH deoR-type" evidence="4">
    <location>
        <begin position="20"/>
        <end position="75"/>
    </location>
</feature>
<dbReference type="RefSeq" id="WP_121586160.1">
    <property type="nucleotide sequence ID" value="NZ_RCHT01000003.1"/>
</dbReference>
<name>A0A498CX24_9FIRM</name>
<keyword evidence="3" id="KW-0804">Transcription</keyword>
<dbReference type="InterPro" id="IPR014036">
    <property type="entry name" value="DeoR-like_C"/>
</dbReference>
<dbReference type="InterPro" id="IPR036390">
    <property type="entry name" value="WH_DNA-bd_sf"/>
</dbReference>
<proteinExistence type="predicted"/>